<protein>
    <submittedName>
        <fullName evidence="2">Sterol carrier protein</fullName>
    </submittedName>
</protein>
<evidence type="ECO:0000313" key="3">
    <source>
        <dbReference type="Proteomes" id="UP001519293"/>
    </source>
</evidence>
<keyword evidence="3" id="KW-1185">Reference proteome</keyword>
<dbReference type="RefSeq" id="WP_066397395.1">
    <property type="nucleotide sequence ID" value="NZ_JAGIKZ010000003.1"/>
</dbReference>
<dbReference type="InterPro" id="IPR003033">
    <property type="entry name" value="SCP2_sterol-bd_dom"/>
</dbReference>
<dbReference type="InterPro" id="IPR036527">
    <property type="entry name" value="SCP2_sterol-bd_dom_sf"/>
</dbReference>
<proteinExistence type="predicted"/>
<name>A0ABS4RBY8_9BACI</name>
<evidence type="ECO:0000313" key="2">
    <source>
        <dbReference type="EMBL" id="MBP2240417.1"/>
    </source>
</evidence>
<dbReference type="SUPFAM" id="SSF55718">
    <property type="entry name" value="SCP-like"/>
    <property type="match status" value="1"/>
</dbReference>
<evidence type="ECO:0000259" key="1">
    <source>
        <dbReference type="Pfam" id="PF02036"/>
    </source>
</evidence>
<dbReference type="Gene3D" id="3.30.1050.10">
    <property type="entry name" value="SCP2 sterol-binding domain"/>
    <property type="match status" value="1"/>
</dbReference>
<accession>A0ABS4RBY8</accession>
<dbReference type="Pfam" id="PF02036">
    <property type="entry name" value="SCP2"/>
    <property type="match status" value="1"/>
</dbReference>
<gene>
    <name evidence="2" type="ORF">J2Z40_000972</name>
</gene>
<dbReference type="EMBL" id="JAGIKZ010000003">
    <property type="protein sequence ID" value="MBP2240417.1"/>
    <property type="molecule type" value="Genomic_DNA"/>
</dbReference>
<reference evidence="2 3" key="1">
    <citation type="submission" date="2021-03" db="EMBL/GenBank/DDBJ databases">
        <title>Genomic Encyclopedia of Type Strains, Phase IV (KMG-IV): sequencing the most valuable type-strain genomes for metagenomic binning, comparative biology and taxonomic classification.</title>
        <authorList>
            <person name="Goeker M."/>
        </authorList>
    </citation>
    <scope>NUCLEOTIDE SEQUENCE [LARGE SCALE GENOMIC DNA]</scope>
    <source>
        <strain evidence="2 3">DSM 26675</strain>
    </source>
</reference>
<sequence length="109" mass="12269">MQEIADAFINELETKSHIGSLLSEASFSLCIRSDDEEIHLLFQNGGLTVYPAFSNNCVDVLLAGSKENIRSVLMGKERLRSAMNTRRVKVQSTFRKILFLESLFILSNT</sequence>
<dbReference type="Proteomes" id="UP001519293">
    <property type="component" value="Unassembled WGS sequence"/>
</dbReference>
<organism evidence="2 3">
    <name type="scientific">Cytobacillus eiseniae</name>
    <dbReference type="NCBI Taxonomy" id="762947"/>
    <lineage>
        <taxon>Bacteria</taxon>
        <taxon>Bacillati</taxon>
        <taxon>Bacillota</taxon>
        <taxon>Bacilli</taxon>
        <taxon>Bacillales</taxon>
        <taxon>Bacillaceae</taxon>
        <taxon>Cytobacillus</taxon>
    </lineage>
</organism>
<comment type="caution">
    <text evidence="2">The sequence shown here is derived from an EMBL/GenBank/DDBJ whole genome shotgun (WGS) entry which is preliminary data.</text>
</comment>
<feature type="domain" description="SCP2" evidence="1">
    <location>
        <begin position="27"/>
        <end position="91"/>
    </location>
</feature>